<dbReference type="PRINTS" id="PR00412">
    <property type="entry name" value="EPOXHYDRLASE"/>
</dbReference>
<evidence type="ECO:0000256" key="3">
    <source>
        <dbReference type="SAM" id="MobiDB-lite"/>
    </source>
</evidence>
<dbReference type="STRING" id="329046.A0A1Y2CSU5"/>
<dbReference type="AlphaFoldDB" id="A0A1Y2CSU5"/>
<evidence type="ECO:0000259" key="4">
    <source>
        <dbReference type="Pfam" id="PF00561"/>
    </source>
</evidence>
<organism evidence="5 6">
    <name type="scientific">Rhizoclosmatium globosum</name>
    <dbReference type="NCBI Taxonomy" id="329046"/>
    <lineage>
        <taxon>Eukaryota</taxon>
        <taxon>Fungi</taxon>
        <taxon>Fungi incertae sedis</taxon>
        <taxon>Chytridiomycota</taxon>
        <taxon>Chytridiomycota incertae sedis</taxon>
        <taxon>Chytridiomycetes</taxon>
        <taxon>Chytridiales</taxon>
        <taxon>Chytriomycetaceae</taxon>
        <taxon>Rhizoclosmatium</taxon>
    </lineage>
</organism>
<dbReference type="InterPro" id="IPR000639">
    <property type="entry name" value="Epox_hydrolase-like"/>
</dbReference>
<dbReference type="PANTHER" id="PTHR46118">
    <property type="entry name" value="PROTEIN ABHD11"/>
    <property type="match status" value="1"/>
</dbReference>
<evidence type="ECO:0000313" key="6">
    <source>
        <dbReference type="Proteomes" id="UP000193642"/>
    </source>
</evidence>
<dbReference type="EMBL" id="MCGO01000008">
    <property type="protein sequence ID" value="ORY50081.1"/>
    <property type="molecule type" value="Genomic_DNA"/>
</dbReference>
<comment type="caution">
    <text evidence="5">The sequence shown here is derived from an EMBL/GenBank/DDBJ whole genome shotgun (WGS) entry which is preliminary data.</text>
</comment>
<reference evidence="5 6" key="1">
    <citation type="submission" date="2016-07" db="EMBL/GenBank/DDBJ databases">
        <title>Pervasive Adenine N6-methylation of Active Genes in Fungi.</title>
        <authorList>
            <consortium name="DOE Joint Genome Institute"/>
            <person name="Mondo S.J."/>
            <person name="Dannebaum R.O."/>
            <person name="Kuo R.C."/>
            <person name="Labutti K."/>
            <person name="Haridas S."/>
            <person name="Kuo A."/>
            <person name="Salamov A."/>
            <person name="Ahrendt S.R."/>
            <person name="Lipzen A."/>
            <person name="Sullivan W."/>
            <person name="Andreopoulos W.B."/>
            <person name="Clum A."/>
            <person name="Lindquist E."/>
            <person name="Daum C."/>
            <person name="Ramamoorthy G.K."/>
            <person name="Gryganskyi A."/>
            <person name="Culley D."/>
            <person name="Magnuson J.K."/>
            <person name="James T.Y."/>
            <person name="O'Malley M.A."/>
            <person name="Stajich J.E."/>
            <person name="Spatafora J.W."/>
            <person name="Visel A."/>
            <person name="Grigoriev I.V."/>
        </authorList>
    </citation>
    <scope>NUCLEOTIDE SEQUENCE [LARGE SCALE GENOMIC DNA]</scope>
    <source>
        <strain evidence="5 6">JEL800</strain>
    </source>
</reference>
<accession>A0A1Y2CSU5</accession>
<dbReference type="Pfam" id="PF00561">
    <property type="entry name" value="Abhydrolase_1"/>
    <property type="match status" value="1"/>
</dbReference>
<keyword evidence="6" id="KW-1185">Reference proteome</keyword>
<dbReference type="PRINTS" id="PR00111">
    <property type="entry name" value="ABHYDROLASE"/>
</dbReference>
<dbReference type="InterPro" id="IPR000073">
    <property type="entry name" value="AB_hydrolase_1"/>
</dbReference>
<dbReference type="PANTHER" id="PTHR46118:SF4">
    <property type="entry name" value="PROTEIN ABHD11"/>
    <property type="match status" value="1"/>
</dbReference>
<protein>
    <submittedName>
        <fullName evidence="5">Alpha/beta-hydrolase</fullName>
    </submittedName>
</protein>
<evidence type="ECO:0000256" key="1">
    <source>
        <dbReference type="ARBA" id="ARBA00008645"/>
    </source>
</evidence>
<evidence type="ECO:0000256" key="2">
    <source>
        <dbReference type="ARBA" id="ARBA00022801"/>
    </source>
</evidence>
<evidence type="ECO:0000313" key="5">
    <source>
        <dbReference type="EMBL" id="ORY50081.1"/>
    </source>
</evidence>
<gene>
    <name evidence="5" type="ORF">BCR33DRAFT_713649</name>
</gene>
<feature type="region of interest" description="Disordered" evidence="3">
    <location>
        <begin position="1"/>
        <end position="21"/>
    </location>
</feature>
<dbReference type="OrthoDB" id="8119704at2759"/>
<keyword evidence="2 5" id="KW-0378">Hydrolase</keyword>
<dbReference type="GO" id="GO:0005739">
    <property type="term" value="C:mitochondrion"/>
    <property type="evidence" value="ECO:0007669"/>
    <property type="project" value="TreeGrafter"/>
</dbReference>
<proteinExistence type="inferred from homology"/>
<feature type="domain" description="AB hydrolase-1" evidence="4">
    <location>
        <begin position="22"/>
        <end position="143"/>
    </location>
</feature>
<dbReference type="Gene3D" id="3.40.50.1820">
    <property type="entry name" value="alpha/beta hydrolase"/>
    <property type="match status" value="1"/>
</dbReference>
<feature type="compositionally biased region" description="Polar residues" evidence="3">
    <location>
        <begin position="1"/>
        <end position="17"/>
    </location>
</feature>
<dbReference type="Proteomes" id="UP000193642">
    <property type="component" value="Unassembled WGS sequence"/>
</dbReference>
<sequence>MSTPLRHTVFRSPSQQPRRAKPPVLLLHGFLGRSEQWRRLGPSFATTFGADVLAPDLRNHGASPHTNVHTLDLVASDVAALASRHLVEANSNEDSKPGSNFALIGHSHGGKTAMHLALSMPTRVHRLVVVDTTPATYSLGAFKSYFAAMNKIQGSRVQSYSEADGIMQETVKDRDVRRFLLANLVHATNDKKHMHFCVNLPVLEKALTHPDPFLSTAGFPFHPPSATYDKPCLFIRGTRSDFIKGDREALVRQRFPNAEIVDVETGHWVHHEKPREFMDIVVKWWKDMDERGV</sequence>
<dbReference type="InterPro" id="IPR029058">
    <property type="entry name" value="AB_hydrolase_fold"/>
</dbReference>
<comment type="similarity">
    <text evidence="1">Belongs to the AB hydrolase superfamily.</text>
</comment>
<name>A0A1Y2CSU5_9FUNG</name>
<dbReference type="SUPFAM" id="SSF53474">
    <property type="entry name" value="alpha/beta-Hydrolases"/>
    <property type="match status" value="1"/>
</dbReference>
<dbReference type="GO" id="GO:0052689">
    <property type="term" value="F:carboxylic ester hydrolase activity"/>
    <property type="evidence" value="ECO:0007669"/>
    <property type="project" value="TreeGrafter"/>
</dbReference>